<dbReference type="EMBL" id="CP144529">
    <property type="protein sequence ID" value="WWC73788.1"/>
    <property type="molecule type" value="Genomic_DNA"/>
</dbReference>
<proteinExistence type="predicted"/>
<accession>A0A1B9HY80</accession>
<keyword evidence="1" id="KW-0812">Transmembrane</keyword>
<keyword evidence="4" id="KW-1185">Reference proteome</keyword>
<dbReference type="GeneID" id="30174461"/>
<dbReference type="Proteomes" id="UP000094020">
    <property type="component" value="Chromosome 11"/>
</dbReference>
<reference evidence="2" key="1">
    <citation type="submission" date="2013-07" db="EMBL/GenBank/DDBJ databases">
        <title>The Genome Sequence of Cryptococcus pinus CBS10737.</title>
        <authorList>
            <consortium name="The Broad Institute Genome Sequencing Platform"/>
            <person name="Cuomo C."/>
            <person name="Litvintseva A."/>
            <person name="Chen Y."/>
            <person name="Heitman J."/>
            <person name="Sun S."/>
            <person name="Springer D."/>
            <person name="Dromer F."/>
            <person name="Young S.K."/>
            <person name="Zeng Q."/>
            <person name="Gargeya S."/>
            <person name="Fitzgerald M."/>
            <person name="Abouelleil A."/>
            <person name="Alvarado L."/>
            <person name="Berlin A.M."/>
            <person name="Chapman S.B."/>
            <person name="Dewar J."/>
            <person name="Goldberg J."/>
            <person name="Griggs A."/>
            <person name="Gujja S."/>
            <person name="Hansen M."/>
            <person name="Howarth C."/>
            <person name="Imamovic A."/>
            <person name="Larimer J."/>
            <person name="McCowan C."/>
            <person name="Murphy C."/>
            <person name="Pearson M."/>
            <person name="Priest M."/>
            <person name="Roberts A."/>
            <person name="Saif S."/>
            <person name="Shea T."/>
            <person name="Sykes S."/>
            <person name="Wortman J."/>
            <person name="Nusbaum C."/>
            <person name="Birren B."/>
        </authorList>
    </citation>
    <scope>NUCLEOTIDE SEQUENCE [LARGE SCALE GENOMIC DNA]</scope>
    <source>
        <strain evidence="2">CBS 10737</strain>
    </source>
</reference>
<feature type="transmembrane region" description="Helical" evidence="1">
    <location>
        <begin position="120"/>
        <end position="139"/>
    </location>
</feature>
<reference evidence="2" key="3">
    <citation type="submission" date="2016-07" db="EMBL/GenBank/DDBJ databases">
        <title>Evolution of pathogenesis and genome organization in the Tremellales.</title>
        <authorList>
            <person name="Cuomo C."/>
            <person name="Litvintseva A."/>
            <person name="Heitman J."/>
            <person name="Chen Y."/>
            <person name="Sun S."/>
            <person name="Springer D."/>
            <person name="Dromer F."/>
            <person name="Young S."/>
            <person name="Zeng Q."/>
            <person name="Chapman S."/>
            <person name="Gujja S."/>
            <person name="Saif S."/>
            <person name="Birren B."/>
        </authorList>
    </citation>
    <scope>NUCLEOTIDE SEQUENCE</scope>
    <source>
        <strain evidence="2">CBS 10737</strain>
    </source>
</reference>
<evidence type="ECO:0000256" key="1">
    <source>
        <dbReference type="SAM" id="Phobius"/>
    </source>
</evidence>
<feature type="transmembrane region" description="Helical" evidence="1">
    <location>
        <begin position="12"/>
        <end position="34"/>
    </location>
</feature>
<name>A0A1B9HY80_9TREE</name>
<protein>
    <submittedName>
        <fullName evidence="2">Uncharacterized protein</fullName>
    </submittedName>
</protein>
<sequence length="210" mass="23210">MVRRKWDSVTLGFMIIAGVGVFLVPFSFFLVVSLSPRFIHTLSLARVKGNVFDNVTQSTVKVEITVGPSGGCMWYNSSTPICSAKIPYVPSAEYLHLPPNQNLTSIFPIAMGRALPMNHVMVILMGLCLIVAILDVFLFEGGIAWIIISFSSIMLWIVYFLESAYIKLLNTRIGNIYEHDSWEYHTGNGYILVTVATFVASIFICGSGGD</sequence>
<organism evidence="2">
    <name type="scientific">Kwoniella pini CBS 10737</name>
    <dbReference type="NCBI Taxonomy" id="1296096"/>
    <lineage>
        <taxon>Eukaryota</taxon>
        <taxon>Fungi</taxon>
        <taxon>Dikarya</taxon>
        <taxon>Basidiomycota</taxon>
        <taxon>Agaricomycotina</taxon>
        <taxon>Tremellomycetes</taxon>
        <taxon>Tremellales</taxon>
        <taxon>Cryptococcaceae</taxon>
        <taxon>Kwoniella</taxon>
    </lineage>
</organism>
<evidence type="ECO:0000313" key="4">
    <source>
        <dbReference type="Proteomes" id="UP000094020"/>
    </source>
</evidence>
<evidence type="ECO:0000313" key="3">
    <source>
        <dbReference type="EMBL" id="WWC73788.1"/>
    </source>
</evidence>
<gene>
    <name evidence="2" type="ORF">I206_06092</name>
    <name evidence="3" type="ORF">I206_107760</name>
</gene>
<keyword evidence="1" id="KW-1133">Transmembrane helix</keyword>
<reference evidence="3" key="4">
    <citation type="submission" date="2024-02" db="EMBL/GenBank/DDBJ databases">
        <title>Comparative genomics of Cryptococcus and Kwoniella reveals pathogenesis evolution and contrasting modes of karyotype evolution via chromosome fusion or intercentromeric recombination.</title>
        <authorList>
            <person name="Coelho M.A."/>
            <person name="David-Palma M."/>
            <person name="Shea T."/>
            <person name="Bowers K."/>
            <person name="McGinley-Smith S."/>
            <person name="Mohammad A.W."/>
            <person name="Gnirke A."/>
            <person name="Yurkov A.M."/>
            <person name="Nowrousian M."/>
            <person name="Sun S."/>
            <person name="Cuomo C.A."/>
            <person name="Heitman J."/>
        </authorList>
    </citation>
    <scope>NUCLEOTIDE SEQUENCE</scope>
    <source>
        <strain evidence="3">CBS 10737</strain>
    </source>
</reference>
<dbReference type="RefSeq" id="XP_019009443.1">
    <property type="nucleotide sequence ID" value="XM_019157803.1"/>
</dbReference>
<dbReference type="KEGG" id="kpin:30174461"/>
<dbReference type="AlphaFoldDB" id="A0A1B9HY80"/>
<dbReference type="OrthoDB" id="2562723at2759"/>
<feature type="transmembrane region" description="Helical" evidence="1">
    <location>
        <begin position="145"/>
        <end position="168"/>
    </location>
</feature>
<keyword evidence="1" id="KW-0472">Membrane</keyword>
<reference evidence="3" key="2">
    <citation type="submission" date="2013-07" db="EMBL/GenBank/DDBJ databases">
        <authorList>
            <consortium name="The Broad Institute Genome Sequencing Platform"/>
            <person name="Cuomo C."/>
            <person name="Litvintseva A."/>
            <person name="Chen Y."/>
            <person name="Heitman J."/>
            <person name="Sun S."/>
            <person name="Springer D."/>
            <person name="Dromer F."/>
            <person name="Young S.K."/>
            <person name="Zeng Q."/>
            <person name="Gargeya S."/>
            <person name="Fitzgerald M."/>
            <person name="Abouelleil A."/>
            <person name="Alvarado L."/>
            <person name="Berlin A.M."/>
            <person name="Chapman S.B."/>
            <person name="Dewar J."/>
            <person name="Goldberg J."/>
            <person name="Griggs A."/>
            <person name="Gujja S."/>
            <person name="Hansen M."/>
            <person name="Howarth C."/>
            <person name="Imamovic A."/>
            <person name="Larimer J."/>
            <person name="McCowan C."/>
            <person name="Murphy C."/>
            <person name="Pearson M."/>
            <person name="Priest M."/>
            <person name="Roberts A."/>
            <person name="Saif S."/>
            <person name="Shea T."/>
            <person name="Sykes S."/>
            <person name="Wortman J."/>
            <person name="Nusbaum C."/>
            <person name="Birren B."/>
        </authorList>
    </citation>
    <scope>NUCLEOTIDE SEQUENCE</scope>
    <source>
        <strain evidence="3">CBS 10737</strain>
    </source>
</reference>
<evidence type="ECO:0000313" key="2">
    <source>
        <dbReference type="EMBL" id="OCF48224.1"/>
    </source>
</evidence>
<dbReference type="EMBL" id="KI894014">
    <property type="protein sequence ID" value="OCF48224.1"/>
    <property type="molecule type" value="Genomic_DNA"/>
</dbReference>
<feature type="transmembrane region" description="Helical" evidence="1">
    <location>
        <begin position="189"/>
        <end position="209"/>
    </location>
</feature>